<feature type="compositionally biased region" description="Polar residues" evidence="1">
    <location>
        <begin position="528"/>
        <end position="547"/>
    </location>
</feature>
<dbReference type="Proteomes" id="UP001437256">
    <property type="component" value="Unassembled WGS sequence"/>
</dbReference>
<protein>
    <submittedName>
        <fullName evidence="2">Uncharacterized protein</fullName>
    </submittedName>
</protein>
<sequence>MKSSNPTRKTEPKPSSSRSKPKPGTIAESSTSAATRGQKRKRNDDDDGVSHELSAAAQELKRQVQEVYSSIDGNTADGRWTIISRMLKLPCTRGERVWITPRAGEIKEPESETIAEQKSDETVVEGRSPRSPRSAKKLKEARLKEKVESWQKNVVVVAEQKASPRDKTRSVKKKSAEMNAVEMDVDCSPLGFHAQKTVSSQVKAKMKGRKADGKQPAREPLPEPSSDTIEPPEQDSRRPATRRKLITEVPEHVRSQFSLGGSLEIDVLTYSLLPQNFIPPSFPSSQIQHSTPFRKPSLRPPSPIPFAQTSPLDPHEMPPPTSSPQSGVPTSPIATVTRNKVHRAAKAAPTASPAKPHSKPPFSRTRSPIPSLGLSTSLPVIGSPKQPTRAEMAAARLGTSSASNPKSGDYETKNLDIPALGTKRPRPVSPEASQRAKQRRMGWDVPNAIERQEGVDVVMQAPSSPLSSPPKTPKKSEKNILPTLTELLSAKKSATPKGKSRRISGSGGLDVHLATADGGRDAHRRDSSATNAVNGISSHSQAPSNKVETQRTTGTTTSSIQGRQPGWEDVPIQSEDPNLLQSLPEPADGLDLNAGYGFDITAPARSLPSLDSFEESGVAPGVDVADDGDIVSIAQSSAKGPVLVPDSPAIPDFTFDPDEFSPQLTSTQQKAVAAGTVTGKSAVTGGVVGGKVRSDVFMGTDAKDIPEEDLLLFSPPKRSPVRGGAARYTSETQSQSRSPSKTPSKSQSQFPWGYSSQMDLEGGVDRVSRFLEKDLSMIDLDDDETGERADKLSMGTRGWVY</sequence>
<feature type="compositionally biased region" description="Basic and acidic residues" evidence="1">
    <location>
        <begin position="518"/>
        <end position="527"/>
    </location>
</feature>
<feature type="compositionally biased region" description="Basic and acidic residues" evidence="1">
    <location>
        <begin position="245"/>
        <end position="254"/>
    </location>
</feature>
<feature type="compositionally biased region" description="Polar residues" evidence="1">
    <location>
        <begin position="364"/>
        <end position="378"/>
    </location>
</feature>
<evidence type="ECO:0000313" key="3">
    <source>
        <dbReference type="Proteomes" id="UP001437256"/>
    </source>
</evidence>
<reference evidence="2 3" key="1">
    <citation type="submission" date="2024-05" db="EMBL/GenBank/DDBJ databases">
        <title>A draft genome resource for the thread blight pathogen Marasmius tenuissimus strain MS-2.</title>
        <authorList>
            <person name="Yulfo-Soto G.E."/>
            <person name="Baruah I.K."/>
            <person name="Amoako-Attah I."/>
            <person name="Bukari Y."/>
            <person name="Meinhardt L.W."/>
            <person name="Bailey B.A."/>
            <person name="Cohen S.P."/>
        </authorList>
    </citation>
    <scope>NUCLEOTIDE SEQUENCE [LARGE SCALE GENOMIC DNA]</scope>
    <source>
        <strain evidence="2 3">MS-2</strain>
    </source>
</reference>
<dbReference type="EMBL" id="JBBXMP010000041">
    <property type="protein sequence ID" value="KAL0065930.1"/>
    <property type="molecule type" value="Genomic_DNA"/>
</dbReference>
<feature type="compositionally biased region" description="Basic and acidic residues" evidence="1">
    <location>
        <begin position="209"/>
        <end position="221"/>
    </location>
</feature>
<feature type="region of interest" description="Disordered" evidence="1">
    <location>
        <begin position="197"/>
        <end position="260"/>
    </location>
</feature>
<feature type="compositionally biased region" description="Low complexity" evidence="1">
    <location>
        <begin position="732"/>
        <end position="749"/>
    </location>
</feature>
<comment type="caution">
    <text evidence="2">The sequence shown here is derived from an EMBL/GenBank/DDBJ whole genome shotgun (WGS) entry which is preliminary data.</text>
</comment>
<proteinExistence type="predicted"/>
<feature type="region of interest" description="Disordered" evidence="1">
    <location>
        <begin position="460"/>
        <end position="586"/>
    </location>
</feature>
<organism evidence="2 3">
    <name type="scientific">Marasmius tenuissimus</name>
    <dbReference type="NCBI Taxonomy" id="585030"/>
    <lineage>
        <taxon>Eukaryota</taxon>
        <taxon>Fungi</taxon>
        <taxon>Dikarya</taxon>
        <taxon>Basidiomycota</taxon>
        <taxon>Agaricomycotina</taxon>
        <taxon>Agaricomycetes</taxon>
        <taxon>Agaricomycetidae</taxon>
        <taxon>Agaricales</taxon>
        <taxon>Marasmiineae</taxon>
        <taxon>Marasmiaceae</taxon>
        <taxon>Marasmius</taxon>
    </lineage>
</organism>
<feature type="region of interest" description="Disordered" evidence="1">
    <location>
        <begin position="1"/>
        <end position="54"/>
    </location>
</feature>
<gene>
    <name evidence="2" type="ORF">AAF712_007056</name>
</gene>
<name>A0ABR2ZXA8_9AGAR</name>
<evidence type="ECO:0000256" key="1">
    <source>
        <dbReference type="SAM" id="MobiDB-lite"/>
    </source>
</evidence>
<keyword evidence="3" id="KW-1185">Reference proteome</keyword>
<accession>A0ABR2ZXA8</accession>
<feature type="compositionally biased region" description="Low complexity" evidence="1">
    <location>
        <begin position="550"/>
        <end position="563"/>
    </location>
</feature>
<feature type="region of interest" description="Disordered" evidence="1">
    <location>
        <begin position="159"/>
        <end position="178"/>
    </location>
</feature>
<feature type="compositionally biased region" description="Low complexity" evidence="1">
    <location>
        <begin position="346"/>
        <end position="363"/>
    </location>
</feature>
<feature type="compositionally biased region" description="Basic and acidic residues" evidence="1">
    <location>
        <begin position="104"/>
        <end position="121"/>
    </location>
</feature>
<evidence type="ECO:0000313" key="2">
    <source>
        <dbReference type="EMBL" id="KAL0065930.1"/>
    </source>
</evidence>
<feature type="region of interest" description="Disordered" evidence="1">
    <location>
        <begin position="778"/>
        <end position="801"/>
    </location>
</feature>
<feature type="region of interest" description="Disordered" evidence="1">
    <location>
        <begin position="712"/>
        <end position="757"/>
    </location>
</feature>
<feature type="region of interest" description="Disordered" evidence="1">
    <location>
        <begin position="102"/>
        <end position="143"/>
    </location>
</feature>
<feature type="compositionally biased region" description="Polar residues" evidence="1">
    <location>
        <begin position="323"/>
        <end position="338"/>
    </location>
</feature>
<feature type="region of interest" description="Disordered" evidence="1">
    <location>
        <begin position="278"/>
        <end position="446"/>
    </location>
</feature>